<dbReference type="PRINTS" id="PR00625">
    <property type="entry name" value="JDOMAIN"/>
</dbReference>
<dbReference type="EMBL" id="WJXW01000018">
    <property type="protein sequence ID" value="KAF9728689.1"/>
    <property type="molecule type" value="Genomic_DNA"/>
</dbReference>
<dbReference type="SUPFAM" id="SSF46565">
    <property type="entry name" value="Chaperone J-domain"/>
    <property type="match status" value="1"/>
</dbReference>
<evidence type="ECO:0000256" key="1">
    <source>
        <dbReference type="ARBA" id="ARBA00023186"/>
    </source>
</evidence>
<keyword evidence="5" id="KW-1185">Reference proteome</keyword>
<keyword evidence="1" id="KW-0143">Chaperone</keyword>
<dbReference type="InterPro" id="IPR001623">
    <property type="entry name" value="DnaJ_domain"/>
</dbReference>
<dbReference type="SMART" id="SM00271">
    <property type="entry name" value="DnaJ"/>
    <property type="match status" value="1"/>
</dbReference>
<dbReference type="GO" id="GO:0051087">
    <property type="term" value="F:protein-folding chaperone binding"/>
    <property type="evidence" value="ECO:0007669"/>
    <property type="project" value="TreeGrafter"/>
</dbReference>
<comment type="caution">
    <text evidence="4">The sequence shown here is derived from an EMBL/GenBank/DDBJ whole genome shotgun (WGS) entry which is preliminary data.</text>
</comment>
<dbReference type="AlphaFoldDB" id="A0A9P6G6K1"/>
<evidence type="ECO:0000256" key="2">
    <source>
        <dbReference type="SAM" id="MobiDB-lite"/>
    </source>
</evidence>
<sequence length="162" mass="19346">MPRGSHAHQVEAEQRDLYTDLGVTKEATDAEVRRAFRELVLKVHPDKQGDAADFRKVHAAYEVPRDPAKRKRYDQQRDEDNGWANFIRRMQTDARAHREYEARMEKERADRKDAEQKRWEAAQEIREARAQDEKKLKMDREEATREKAIAQEDRLHEKHQDK</sequence>
<protein>
    <submittedName>
        <fullName evidence="4">Chaperone protein</fullName>
    </submittedName>
</protein>
<dbReference type="InterPro" id="IPR036869">
    <property type="entry name" value="J_dom_sf"/>
</dbReference>
<name>A0A9P6G6K1_9PLEO</name>
<feature type="compositionally biased region" description="Basic and acidic residues" evidence="2">
    <location>
        <begin position="65"/>
        <end position="80"/>
    </location>
</feature>
<dbReference type="PANTHER" id="PTHR44360">
    <property type="entry name" value="DNAJ HOMOLOG SUBFAMILY B MEMBER 9"/>
    <property type="match status" value="1"/>
</dbReference>
<dbReference type="GO" id="GO:0051787">
    <property type="term" value="F:misfolded protein binding"/>
    <property type="evidence" value="ECO:0007669"/>
    <property type="project" value="TreeGrafter"/>
</dbReference>
<dbReference type="GO" id="GO:0036503">
    <property type="term" value="P:ERAD pathway"/>
    <property type="evidence" value="ECO:0007669"/>
    <property type="project" value="TreeGrafter"/>
</dbReference>
<accession>A0A9P6G6K1</accession>
<evidence type="ECO:0000259" key="3">
    <source>
        <dbReference type="PROSITE" id="PS50076"/>
    </source>
</evidence>
<dbReference type="CDD" id="cd06257">
    <property type="entry name" value="DnaJ"/>
    <property type="match status" value="1"/>
</dbReference>
<dbReference type="GO" id="GO:0005783">
    <property type="term" value="C:endoplasmic reticulum"/>
    <property type="evidence" value="ECO:0007669"/>
    <property type="project" value="TreeGrafter"/>
</dbReference>
<dbReference type="InterPro" id="IPR051948">
    <property type="entry name" value="Hsp70_co-chaperone_J-domain"/>
</dbReference>
<dbReference type="PROSITE" id="PS50076">
    <property type="entry name" value="DNAJ_2"/>
    <property type="match status" value="1"/>
</dbReference>
<organism evidence="4 5">
    <name type="scientific">Paraphaeosphaeria minitans</name>
    <dbReference type="NCBI Taxonomy" id="565426"/>
    <lineage>
        <taxon>Eukaryota</taxon>
        <taxon>Fungi</taxon>
        <taxon>Dikarya</taxon>
        <taxon>Ascomycota</taxon>
        <taxon>Pezizomycotina</taxon>
        <taxon>Dothideomycetes</taxon>
        <taxon>Pleosporomycetidae</taxon>
        <taxon>Pleosporales</taxon>
        <taxon>Massarineae</taxon>
        <taxon>Didymosphaeriaceae</taxon>
        <taxon>Paraphaeosphaeria</taxon>
    </lineage>
</organism>
<evidence type="ECO:0000313" key="5">
    <source>
        <dbReference type="Proteomes" id="UP000756921"/>
    </source>
</evidence>
<dbReference type="Proteomes" id="UP000756921">
    <property type="component" value="Unassembled WGS sequence"/>
</dbReference>
<feature type="region of interest" description="Disordered" evidence="2">
    <location>
        <begin position="65"/>
        <end position="162"/>
    </location>
</feature>
<dbReference type="Gene3D" id="1.10.287.110">
    <property type="entry name" value="DnaJ domain"/>
    <property type="match status" value="1"/>
</dbReference>
<feature type="domain" description="J" evidence="3">
    <location>
        <begin position="16"/>
        <end position="77"/>
    </location>
</feature>
<dbReference type="OrthoDB" id="10250354at2759"/>
<evidence type="ECO:0000313" key="4">
    <source>
        <dbReference type="EMBL" id="KAF9728689.1"/>
    </source>
</evidence>
<dbReference type="PANTHER" id="PTHR44360:SF1">
    <property type="entry name" value="DNAJ HOMOLOG SUBFAMILY B MEMBER 9"/>
    <property type="match status" value="1"/>
</dbReference>
<feature type="compositionally biased region" description="Basic and acidic residues" evidence="2">
    <location>
        <begin position="90"/>
        <end position="162"/>
    </location>
</feature>
<proteinExistence type="predicted"/>
<reference evidence="4" key="1">
    <citation type="journal article" date="2020" name="Mol. Plant Microbe Interact.">
        <title>Genome Sequence of the Biocontrol Agent Coniothyrium minitans strain Conio (IMI 134523).</title>
        <authorList>
            <person name="Patel D."/>
            <person name="Shittu T.A."/>
            <person name="Baroncelli R."/>
            <person name="Muthumeenakshi S."/>
            <person name="Osborne T.H."/>
            <person name="Janganan T.K."/>
            <person name="Sreenivasaprasad S."/>
        </authorList>
    </citation>
    <scope>NUCLEOTIDE SEQUENCE</scope>
    <source>
        <strain evidence="4">Conio</strain>
    </source>
</reference>
<gene>
    <name evidence="4" type="ORF">PMIN01_13069</name>
</gene>
<dbReference type="Pfam" id="PF00226">
    <property type="entry name" value="DnaJ"/>
    <property type="match status" value="1"/>
</dbReference>